<feature type="transmembrane region" description="Helical" evidence="1">
    <location>
        <begin position="36"/>
        <end position="58"/>
    </location>
</feature>
<dbReference type="Proteomes" id="UP000198694">
    <property type="component" value="Unassembled WGS sequence"/>
</dbReference>
<evidence type="ECO:0000313" key="3">
    <source>
        <dbReference type="Proteomes" id="UP000198694"/>
    </source>
</evidence>
<name>A0A1G9D093_9BACI</name>
<keyword evidence="1" id="KW-0812">Transmembrane</keyword>
<feature type="transmembrane region" description="Helical" evidence="1">
    <location>
        <begin position="70"/>
        <end position="88"/>
    </location>
</feature>
<accession>A0A1G9D093</accession>
<sequence>MMKITDRINSLLVAFLILTITIGMLTYIRFEQSFSIFLVTGLYIIAFLILGSVLTIAVDFLTQKLNVGKTVNYLICVVFSLLLALLFIDSYLDMALIFIYCSTILWVSNQFFLKRTENHN</sequence>
<reference evidence="2 3" key="1">
    <citation type="submission" date="2016-10" db="EMBL/GenBank/DDBJ databases">
        <authorList>
            <person name="de Groot N.N."/>
        </authorList>
    </citation>
    <scope>NUCLEOTIDE SEQUENCE [LARGE SCALE GENOMIC DNA]</scope>
    <source>
        <strain evidence="2 3">CGMCC 1.6502</strain>
    </source>
</reference>
<keyword evidence="1" id="KW-1133">Transmembrane helix</keyword>
<protein>
    <submittedName>
        <fullName evidence="2">Uncharacterized protein</fullName>
    </submittedName>
</protein>
<feature type="transmembrane region" description="Helical" evidence="1">
    <location>
        <begin position="12"/>
        <end position="30"/>
    </location>
</feature>
<dbReference type="EMBL" id="FNFL01000009">
    <property type="protein sequence ID" value="SDK57340.1"/>
    <property type="molecule type" value="Genomic_DNA"/>
</dbReference>
<dbReference type="AlphaFoldDB" id="A0A1G9D093"/>
<evidence type="ECO:0000256" key="1">
    <source>
        <dbReference type="SAM" id="Phobius"/>
    </source>
</evidence>
<keyword evidence="3" id="KW-1185">Reference proteome</keyword>
<evidence type="ECO:0000313" key="2">
    <source>
        <dbReference type="EMBL" id="SDK57340.1"/>
    </source>
</evidence>
<keyword evidence="1" id="KW-0472">Membrane</keyword>
<gene>
    <name evidence="2" type="ORF">SAMN05216243_3593</name>
</gene>
<feature type="transmembrane region" description="Helical" evidence="1">
    <location>
        <begin position="94"/>
        <end position="113"/>
    </location>
</feature>
<organism evidence="2 3">
    <name type="scientific">Sediminibacillus albus</name>
    <dbReference type="NCBI Taxonomy" id="407036"/>
    <lineage>
        <taxon>Bacteria</taxon>
        <taxon>Bacillati</taxon>
        <taxon>Bacillota</taxon>
        <taxon>Bacilli</taxon>
        <taxon>Bacillales</taxon>
        <taxon>Bacillaceae</taxon>
        <taxon>Sediminibacillus</taxon>
    </lineage>
</organism>
<proteinExistence type="predicted"/>